<keyword evidence="3" id="KW-1185">Reference proteome</keyword>
<accession>A0ABS3RXV0</accession>
<feature type="compositionally biased region" description="Low complexity" evidence="1">
    <location>
        <begin position="1"/>
        <end position="11"/>
    </location>
</feature>
<protein>
    <submittedName>
        <fullName evidence="2">Uncharacterized protein</fullName>
    </submittedName>
</protein>
<feature type="region of interest" description="Disordered" evidence="1">
    <location>
        <begin position="1"/>
        <end position="25"/>
    </location>
</feature>
<evidence type="ECO:0000256" key="1">
    <source>
        <dbReference type="SAM" id="MobiDB-lite"/>
    </source>
</evidence>
<organism evidence="2 3">
    <name type="scientific">Actinomadura violacea</name>
    <dbReference type="NCBI Taxonomy" id="2819934"/>
    <lineage>
        <taxon>Bacteria</taxon>
        <taxon>Bacillati</taxon>
        <taxon>Actinomycetota</taxon>
        <taxon>Actinomycetes</taxon>
        <taxon>Streptosporangiales</taxon>
        <taxon>Thermomonosporaceae</taxon>
        <taxon>Actinomadura</taxon>
    </lineage>
</organism>
<comment type="caution">
    <text evidence="2">The sequence shown here is derived from an EMBL/GenBank/DDBJ whole genome shotgun (WGS) entry which is preliminary data.</text>
</comment>
<feature type="region of interest" description="Disordered" evidence="1">
    <location>
        <begin position="177"/>
        <end position="201"/>
    </location>
</feature>
<dbReference type="RefSeq" id="WP_208244940.1">
    <property type="nucleotide sequence ID" value="NZ_JAGEPF010000018.1"/>
</dbReference>
<dbReference type="Gene3D" id="1.10.10.60">
    <property type="entry name" value="Homeodomain-like"/>
    <property type="match status" value="1"/>
</dbReference>
<sequence>MANEPTTTSTTRRPRRTGGRPTKLTPDVHDTIVNAVRAGNYVETAAAYAGVHPGTVFRWMKEGDEPGAPRAKREFRDAVNRARAESEVRVVGQIQRVIMGGQIIKETTRREPDGTVVTERTYAQPDGRVALDYASRAFPDRWARRSAIEVTGEGGGPVVVEHTQVIASLAARLHELAGDPDRDQMPPGRVVDGQLVEEPAD</sequence>
<evidence type="ECO:0000313" key="2">
    <source>
        <dbReference type="EMBL" id="MBO2461584.1"/>
    </source>
</evidence>
<dbReference type="EMBL" id="JAGEPF010000018">
    <property type="protein sequence ID" value="MBO2461584.1"/>
    <property type="molecule type" value="Genomic_DNA"/>
</dbReference>
<name>A0ABS3RXV0_9ACTN</name>
<dbReference type="Proteomes" id="UP000680206">
    <property type="component" value="Unassembled WGS sequence"/>
</dbReference>
<reference evidence="2 3" key="1">
    <citation type="submission" date="2021-03" db="EMBL/GenBank/DDBJ databases">
        <title>Actinomadura violae sp. nov., isolated from lichen in Thailand.</title>
        <authorList>
            <person name="Kanchanasin P."/>
            <person name="Saeng-In P."/>
            <person name="Phongsopitanun W."/>
            <person name="Yuki M."/>
            <person name="Kudo T."/>
            <person name="Ohkuma M."/>
            <person name="Tanasupawat S."/>
        </authorList>
    </citation>
    <scope>NUCLEOTIDE SEQUENCE [LARGE SCALE GENOMIC DNA]</scope>
    <source>
        <strain evidence="2 3">LCR2-06</strain>
    </source>
</reference>
<evidence type="ECO:0000313" key="3">
    <source>
        <dbReference type="Proteomes" id="UP000680206"/>
    </source>
</evidence>
<proteinExistence type="predicted"/>
<gene>
    <name evidence="2" type="ORF">J4709_28855</name>
</gene>